<evidence type="ECO:0000313" key="4">
    <source>
        <dbReference type="EMBL" id="PHP64654.1"/>
    </source>
</evidence>
<evidence type="ECO:0000259" key="3">
    <source>
        <dbReference type="PROSITE" id="PS50977"/>
    </source>
</evidence>
<dbReference type="InterPro" id="IPR001647">
    <property type="entry name" value="HTH_TetR"/>
</dbReference>
<dbReference type="GO" id="GO:0003677">
    <property type="term" value="F:DNA binding"/>
    <property type="evidence" value="ECO:0007669"/>
    <property type="project" value="UniProtKB-UniRule"/>
</dbReference>
<comment type="caution">
    <text evidence="4">The sequence shown here is derived from an EMBL/GenBank/DDBJ whole genome shotgun (WGS) entry which is preliminary data.</text>
</comment>
<dbReference type="EMBL" id="PDVP01000029">
    <property type="protein sequence ID" value="PHP64654.1"/>
    <property type="molecule type" value="Genomic_DNA"/>
</dbReference>
<dbReference type="Gene3D" id="1.10.357.10">
    <property type="entry name" value="Tetracycline Repressor, domain 2"/>
    <property type="match status" value="1"/>
</dbReference>
<keyword evidence="5" id="KW-1185">Reference proteome</keyword>
<dbReference type="SUPFAM" id="SSF46689">
    <property type="entry name" value="Homeodomain-like"/>
    <property type="match status" value="1"/>
</dbReference>
<name>A0A2G1QGR9_9HYPH</name>
<organism evidence="4 5">
    <name type="scientific">Zhengella mangrovi</name>
    <dbReference type="NCBI Taxonomy" id="1982044"/>
    <lineage>
        <taxon>Bacteria</taxon>
        <taxon>Pseudomonadati</taxon>
        <taxon>Pseudomonadota</taxon>
        <taxon>Alphaproteobacteria</taxon>
        <taxon>Hyphomicrobiales</taxon>
        <taxon>Notoacmeibacteraceae</taxon>
        <taxon>Zhengella</taxon>
    </lineage>
</organism>
<proteinExistence type="predicted"/>
<reference evidence="4 5" key="1">
    <citation type="submission" date="2017-10" db="EMBL/GenBank/DDBJ databases">
        <title>Sedimentibacterium mangrovi gen. nov., sp. nov., a novel member of family Phyllobacteriacea isolated from mangrove sediment.</title>
        <authorList>
            <person name="Liao H."/>
            <person name="Tian Y."/>
        </authorList>
    </citation>
    <scope>NUCLEOTIDE SEQUENCE [LARGE SCALE GENOMIC DNA]</scope>
    <source>
        <strain evidence="4 5">X9-2-2</strain>
    </source>
</reference>
<dbReference type="RefSeq" id="WP_099308776.1">
    <property type="nucleotide sequence ID" value="NZ_PDVP01000029.1"/>
</dbReference>
<evidence type="ECO:0000256" key="1">
    <source>
        <dbReference type="ARBA" id="ARBA00023125"/>
    </source>
</evidence>
<evidence type="ECO:0000313" key="5">
    <source>
        <dbReference type="Proteomes" id="UP000221168"/>
    </source>
</evidence>
<protein>
    <submittedName>
        <fullName evidence="4">TetR family transcriptional regulator</fullName>
    </submittedName>
</protein>
<dbReference type="AlphaFoldDB" id="A0A2G1QGR9"/>
<sequence>MEQRPATSDNGARGSAELWLNAAREALLDGGIDAVKILPLAKRLGLSRTSFYWFFRDRGQLLEALIGLWREKNTGSLAKRADAYAESVAEAMLNVFDCWIDNDLFDSRFEFAMRSWALQSPSILAEIRDADHRRITALTGMFRRFGHDEGSADVRARTVYLTQIGYITMQEQEDLPARMPRMANYVAIFTGQAPEQRELDRFFARHGYSETVP</sequence>
<dbReference type="Pfam" id="PF00440">
    <property type="entry name" value="TetR_N"/>
    <property type="match status" value="1"/>
</dbReference>
<dbReference type="OrthoDB" id="3218408at2"/>
<accession>A0A2G1QGR9</accession>
<evidence type="ECO:0000256" key="2">
    <source>
        <dbReference type="PROSITE-ProRule" id="PRU00335"/>
    </source>
</evidence>
<feature type="domain" description="HTH tetR-type" evidence="3">
    <location>
        <begin position="13"/>
        <end position="73"/>
    </location>
</feature>
<keyword evidence="1 2" id="KW-0238">DNA-binding</keyword>
<dbReference type="InterPro" id="IPR009057">
    <property type="entry name" value="Homeodomain-like_sf"/>
</dbReference>
<feature type="DNA-binding region" description="H-T-H motif" evidence="2">
    <location>
        <begin position="36"/>
        <end position="55"/>
    </location>
</feature>
<gene>
    <name evidence="4" type="ORF">CSC94_23260</name>
</gene>
<dbReference type="Proteomes" id="UP000221168">
    <property type="component" value="Unassembled WGS sequence"/>
</dbReference>
<dbReference type="PROSITE" id="PS50977">
    <property type="entry name" value="HTH_TETR_2"/>
    <property type="match status" value="1"/>
</dbReference>